<reference evidence="8" key="1">
    <citation type="submission" date="2025-08" db="UniProtKB">
        <authorList>
            <consortium name="Ensembl"/>
        </authorList>
    </citation>
    <scope>IDENTIFICATION</scope>
</reference>
<evidence type="ECO:0000313" key="8">
    <source>
        <dbReference type="Ensembl" id="ENSDCDP00010027260.1"/>
    </source>
</evidence>
<evidence type="ECO:0000256" key="3">
    <source>
        <dbReference type="ARBA" id="ARBA00022525"/>
    </source>
</evidence>
<keyword evidence="5" id="KW-1015">Disulfide bond</keyword>
<dbReference type="GO" id="GO:0007189">
    <property type="term" value="P:adenylate cyclase-activating G protein-coupled receptor signaling pathway"/>
    <property type="evidence" value="ECO:0007669"/>
    <property type="project" value="TreeGrafter"/>
</dbReference>
<evidence type="ECO:0000313" key="9">
    <source>
        <dbReference type="Proteomes" id="UP000694580"/>
    </source>
</evidence>
<dbReference type="GO" id="GO:0010460">
    <property type="term" value="P:positive regulation of heart rate"/>
    <property type="evidence" value="ECO:0007669"/>
    <property type="project" value="TreeGrafter"/>
</dbReference>
<dbReference type="GO" id="GO:0005576">
    <property type="term" value="C:extracellular region"/>
    <property type="evidence" value="ECO:0007669"/>
    <property type="project" value="UniProtKB-SubCell"/>
</dbReference>
<dbReference type="PANTHER" id="PTHR23414">
    <property type="entry name" value="ADRENOMEDULLIN, ADM"/>
    <property type="match status" value="1"/>
</dbReference>
<evidence type="ECO:0000256" key="6">
    <source>
        <dbReference type="SAM" id="MobiDB-lite"/>
    </source>
</evidence>
<keyword evidence="3" id="KW-0964">Secreted</keyword>
<dbReference type="Ensembl" id="ENSDCDT00010033739.1">
    <property type="protein sequence ID" value="ENSDCDP00010027260.1"/>
    <property type="gene ID" value="ENSDCDG00010017277.1"/>
</dbReference>
<evidence type="ECO:0000256" key="1">
    <source>
        <dbReference type="ARBA" id="ARBA00004613"/>
    </source>
</evidence>
<evidence type="ECO:0000256" key="2">
    <source>
        <dbReference type="ARBA" id="ARBA00010575"/>
    </source>
</evidence>
<accession>A0AAY4C275</accession>
<organism evidence="8 9">
    <name type="scientific">Denticeps clupeoides</name>
    <name type="common">denticle herring</name>
    <dbReference type="NCBI Taxonomy" id="299321"/>
    <lineage>
        <taxon>Eukaryota</taxon>
        <taxon>Metazoa</taxon>
        <taxon>Chordata</taxon>
        <taxon>Craniata</taxon>
        <taxon>Vertebrata</taxon>
        <taxon>Euteleostomi</taxon>
        <taxon>Actinopterygii</taxon>
        <taxon>Neopterygii</taxon>
        <taxon>Teleostei</taxon>
        <taxon>Clupei</taxon>
        <taxon>Clupeiformes</taxon>
        <taxon>Denticipitoidei</taxon>
        <taxon>Denticipitidae</taxon>
        <taxon>Denticeps</taxon>
    </lineage>
</organism>
<dbReference type="GO" id="GO:0003073">
    <property type="term" value="P:regulation of systemic arterial blood pressure"/>
    <property type="evidence" value="ECO:0007669"/>
    <property type="project" value="TreeGrafter"/>
</dbReference>
<keyword evidence="9" id="KW-1185">Reference proteome</keyword>
<protein>
    <recommendedName>
        <fullName evidence="10">Adrenomedullin</fullName>
    </recommendedName>
</protein>
<proteinExistence type="inferred from homology"/>
<comment type="subcellular location">
    <subcellularLocation>
        <location evidence="1">Secreted</location>
    </subcellularLocation>
</comment>
<evidence type="ECO:0000256" key="7">
    <source>
        <dbReference type="SAM" id="SignalP"/>
    </source>
</evidence>
<feature type="region of interest" description="Disordered" evidence="6">
    <location>
        <begin position="107"/>
        <end position="127"/>
    </location>
</feature>
<keyword evidence="4 7" id="KW-0732">Signal</keyword>
<feature type="signal peptide" evidence="7">
    <location>
        <begin position="1"/>
        <end position="32"/>
    </location>
</feature>
<dbReference type="AlphaFoldDB" id="A0AAY4C275"/>
<sequence>MTDLMEHKKSCNRGHFVMKLMTLLFVTPFGTTDQSQRDSKRTQIVTLPQKTGDKRYLSMDTHSMSTAAQNVFLTSPVHRFRLQRAVPRGCQLGTCQLHNLANTLYRIGQPRGKEESKKTRDPKGYGR</sequence>
<reference evidence="8" key="2">
    <citation type="submission" date="2025-09" db="UniProtKB">
        <authorList>
            <consortium name="Ensembl"/>
        </authorList>
    </citation>
    <scope>IDENTIFICATION</scope>
</reference>
<dbReference type="Proteomes" id="UP000694580">
    <property type="component" value="Unplaced"/>
</dbReference>
<comment type="similarity">
    <text evidence="2">Belongs to the adrenomedullin family.</text>
</comment>
<evidence type="ECO:0008006" key="10">
    <source>
        <dbReference type="Google" id="ProtNLM"/>
    </source>
</evidence>
<dbReference type="InterPro" id="IPR051665">
    <property type="entry name" value="Adrenomedullin-reg_peptide"/>
</dbReference>
<feature type="compositionally biased region" description="Basic and acidic residues" evidence="6">
    <location>
        <begin position="111"/>
        <end position="127"/>
    </location>
</feature>
<dbReference type="InterPro" id="IPR021116">
    <property type="entry name" value="Calcitonin/adrenomedullin"/>
</dbReference>
<dbReference type="GO" id="GO:0005179">
    <property type="term" value="F:hormone activity"/>
    <property type="evidence" value="ECO:0007669"/>
    <property type="project" value="InterPro"/>
</dbReference>
<evidence type="ECO:0000256" key="5">
    <source>
        <dbReference type="ARBA" id="ARBA00023157"/>
    </source>
</evidence>
<name>A0AAY4C275_9TELE</name>
<dbReference type="PANTHER" id="PTHR23414:SF6">
    <property type="entry name" value="ADRENOMEDULLIN-5-LIKE PROTEIN-RELATED"/>
    <property type="match status" value="1"/>
</dbReference>
<feature type="chain" id="PRO_5044286350" description="Adrenomedullin" evidence="7">
    <location>
        <begin position="33"/>
        <end position="127"/>
    </location>
</feature>
<evidence type="ECO:0000256" key="4">
    <source>
        <dbReference type="ARBA" id="ARBA00022729"/>
    </source>
</evidence>
<dbReference type="Pfam" id="PF00214">
    <property type="entry name" value="Calc_CGRP_IAPP"/>
    <property type="match status" value="1"/>
</dbReference>
<dbReference type="GeneTree" id="ENSGT00940000169535"/>